<keyword evidence="3" id="KW-1185">Reference proteome</keyword>
<evidence type="ECO:0000259" key="1">
    <source>
        <dbReference type="Pfam" id="PF12110"/>
    </source>
</evidence>
<gene>
    <name evidence="2" type="ORF">BCR42DRAFT_433610</name>
</gene>
<accession>A0A1X2IU27</accession>
<feature type="domain" description="Nuclear pore complex protein NUP96 C-terminal" evidence="1">
    <location>
        <begin position="178"/>
        <end position="295"/>
    </location>
</feature>
<dbReference type="STRING" id="90262.A0A1X2IU27"/>
<organism evidence="2 3">
    <name type="scientific">Absidia repens</name>
    <dbReference type="NCBI Taxonomy" id="90262"/>
    <lineage>
        <taxon>Eukaryota</taxon>
        <taxon>Fungi</taxon>
        <taxon>Fungi incertae sedis</taxon>
        <taxon>Mucoromycota</taxon>
        <taxon>Mucoromycotina</taxon>
        <taxon>Mucoromycetes</taxon>
        <taxon>Mucorales</taxon>
        <taxon>Cunninghamellaceae</taxon>
        <taxon>Absidia</taxon>
    </lineage>
</organism>
<evidence type="ECO:0000313" key="3">
    <source>
        <dbReference type="Proteomes" id="UP000193560"/>
    </source>
</evidence>
<reference evidence="2 3" key="1">
    <citation type="submission" date="2016-07" db="EMBL/GenBank/DDBJ databases">
        <title>Pervasive Adenine N6-methylation of Active Genes in Fungi.</title>
        <authorList>
            <consortium name="DOE Joint Genome Institute"/>
            <person name="Mondo S.J."/>
            <person name="Dannebaum R.O."/>
            <person name="Kuo R.C."/>
            <person name="Labutti K."/>
            <person name="Haridas S."/>
            <person name="Kuo A."/>
            <person name="Salamov A."/>
            <person name="Ahrendt S.R."/>
            <person name="Lipzen A."/>
            <person name="Sullivan W."/>
            <person name="Andreopoulos W.B."/>
            <person name="Clum A."/>
            <person name="Lindquist E."/>
            <person name="Daum C."/>
            <person name="Ramamoorthy G.K."/>
            <person name="Gryganskyi A."/>
            <person name="Culley D."/>
            <person name="Magnuson J.K."/>
            <person name="James T.Y."/>
            <person name="O'Malley M.A."/>
            <person name="Stajich J.E."/>
            <person name="Spatafora J.W."/>
            <person name="Visel A."/>
            <person name="Grigoriev I.V."/>
        </authorList>
    </citation>
    <scope>NUCLEOTIDE SEQUENCE [LARGE SCALE GENOMIC DNA]</scope>
    <source>
        <strain evidence="2 3">NRRL 1336</strain>
    </source>
</reference>
<protein>
    <recommendedName>
        <fullName evidence="1">Nuclear pore complex protein NUP96 C-terminal domain-containing protein</fullName>
    </recommendedName>
</protein>
<dbReference type="EMBL" id="MCGE01000004">
    <property type="protein sequence ID" value="ORZ22280.1"/>
    <property type="molecule type" value="Genomic_DNA"/>
</dbReference>
<dbReference type="Proteomes" id="UP000193560">
    <property type="component" value="Unassembled WGS sequence"/>
</dbReference>
<evidence type="ECO:0000313" key="2">
    <source>
        <dbReference type="EMBL" id="ORZ22280.1"/>
    </source>
</evidence>
<dbReference type="InterPro" id="IPR021967">
    <property type="entry name" value="Nup98_C"/>
</dbReference>
<name>A0A1X2IU27_9FUNG</name>
<sequence>MSIFNSVFSSLTGKRLNDDSQRDQSSKKQRVHHEAIITKPLATNSTYDGADNIIAKENHANKLIMAFVQNQSKIETINDTPRAYLTKNLYSTPLVDKIMDSSAFDYNERQVWSLAALLFEQEVIGSSNDPLILSPAATAMTAKQQRRLRNWIRSTVVEELQRRNLLDVEMDTADDWKRAFYYMSSGQVVQACEMVQQLGDDALATMMVVHFQQEDDVCDAAEKQVSYWQQRGLFDSLPLYRQKMWYVLQGQLGYVDHIKTVVTQDLPWPQTLLLYALYGGQRGHFGSGLSAYHTLTSATGAGVIGIHRLRARKHTARVPSDCLWYTLLQWWSSSLHPSANNSVYRKGLEMDLPLHCRWSNGVMNFIVRDLNTWLSMLDFTHQGTAIQIRMEKEHYLSRQLQIPSEWITDSKALYALNHQLYDKEVEYYLEANENAKARNAILNHMLPALFLDGKRTDTIITYLTKLTTLFPDDVDLQQTIDILFNIHNILNDYPHIIKQSSSTSVHLTNMVNELTLAIQNLTFLKESTDLHDSILFSKVAGQLISTGALFMNDEQLNTLIETCPVEICSDQTLLTLLSQAMSSSITSIHPTD</sequence>
<dbReference type="OrthoDB" id="3797628at2759"/>
<dbReference type="Gene3D" id="1.25.40.690">
    <property type="match status" value="1"/>
</dbReference>
<comment type="caution">
    <text evidence="2">The sequence shown here is derived from an EMBL/GenBank/DDBJ whole genome shotgun (WGS) entry which is preliminary data.</text>
</comment>
<dbReference type="Pfam" id="PF12110">
    <property type="entry name" value="Nup96"/>
    <property type="match status" value="1"/>
</dbReference>
<dbReference type="AlphaFoldDB" id="A0A1X2IU27"/>
<proteinExistence type="predicted"/>